<gene>
    <name evidence="2" type="ORF">METZ01_LOCUS156582</name>
</gene>
<name>A0A382AQI2_9ZZZZ</name>
<sequence length="193" mass="22561">MTYSFSNSVSIQPKVRFVLHILLIILFIVSACSSFKVSRKEKKPVQTTKSNYRIVKKENRYTQTHMIRQKANGFFVQFEEERRSVDMDIIISSMKVPYLHVSYYGTEPLSIPSGQTLTFNINGSEIKLSSKRQSNRLARRNEVVEVISYLITRGQMKKIANGNKVICSLHTYTFPIPDKMRTNWNDFIDMYWN</sequence>
<keyword evidence="1" id="KW-0472">Membrane</keyword>
<keyword evidence="1" id="KW-1133">Transmembrane helix</keyword>
<proteinExistence type="predicted"/>
<dbReference type="AlphaFoldDB" id="A0A382AQI2"/>
<accession>A0A382AQI2</accession>
<protein>
    <submittedName>
        <fullName evidence="2">Uncharacterized protein</fullName>
    </submittedName>
</protein>
<keyword evidence="1" id="KW-0812">Transmembrane</keyword>
<organism evidence="2">
    <name type="scientific">marine metagenome</name>
    <dbReference type="NCBI Taxonomy" id="408172"/>
    <lineage>
        <taxon>unclassified sequences</taxon>
        <taxon>metagenomes</taxon>
        <taxon>ecological metagenomes</taxon>
    </lineage>
</organism>
<evidence type="ECO:0000313" key="2">
    <source>
        <dbReference type="EMBL" id="SVB03728.1"/>
    </source>
</evidence>
<feature type="transmembrane region" description="Helical" evidence="1">
    <location>
        <begin position="17"/>
        <end position="35"/>
    </location>
</feature>
<reference evidence="2" key="1">
    <citation type="submission" date="2018-05" db="EMBL/GenBank/DDBJ databases">
        <authorList>
            <person name="Lanie J.A."/>
            <person name="Ng W.-L."/>
            <person name="Kazmierczak K.M."/>
            <person name="Andrzejewski T.M."/>
            <person name="Davidsen T.M."/>
            <person name="Wayne K.J."/>
            <person name="Tettelin H."/>
            <person name="Glass J.I."/>
            <person name="Rusch D."/>
            <person name="Podicherti R."/>
            <person name="Tsui H.-C.T."/>
            <person name="Winkler M.E."/>
        </authorList>
    </citation>
    <scope>NUCLEOTIDE SEQUENCE</scope>
</reference>
<evidence type="ECO:0000256" key="1">
    <source>
        <dbReference type="SAM" id="Phobius"/>
    </source>
</evidence>
<dbReference type="EMBL" id="UINC01026382">
    <property type="protein sequence ID" value="SVB03728.1"/>
    <property type="molecule type" value="Genomic_DNA"/>
</dbReference>